<feature type="compositionally biased region" description="Low complexity" evidence="4">
    <location>
        <begin position="1834"/>
        <end position="1849"/>
    </location>
</feature>
<organism evidence="6 7">
    <name type="scientific">Ascosphaera apis ARSEF 7405</name>
    <dbReference type="NCBI Taxonomy" id="392613"/>
    <lineage>
        <taxon>Eukaryota</taxon>
        <taxon>Fungi</taxon>
        <taxon>Dikarya</taxon>
        <taxon>Ascomycota</taxon>
        <taxon>Pezizomycotina</taxon>
        <taxon>Eurotiomycetes</taxon>
        <taxon>Eurotiomycetidae</taxon>
        <taxon>Onygenales</taxon>
        <taxon>Ascosphaeraceae</taxon>
        <taxon>Ascosphaera</taxon>
    </lineage>
</organism>
<dbReference type="InterPro" id="IPR019452">
    <property type="entry name" value="VPS39/TGF_beta_rcpt-assoc_1"/>
</dbReference>
<dbReference type="Pfam" id="PF08539">
    <property type="entry name" value="HbrB"/>
    <property type="match status" value="1"/>
</dbReference>
<feature type="compositionally biased region" description="Low complexity" evidence="4">
    <location>
        <begin position="2281"/>
        <end position="2306"/>
    </location>
</feature>
<feature type="compositionally biased region" description="Low complexity" evidence="4">
    <location>
        <begin position="1499"/>
        <end position="1531"/>
    </location>
</feature>
<feature type="compositionally biased region" description="Basic and acidic residues" evidence="4">
    <location>
        <begin position="696"/>
        <end position="725"/>
    </location>
</feature>
<name>A0A167ZAI0_9EURO</name>
<feature type="region of interest" description="Disordered" evidence="4">
    <location>
        <begin position="1582"/>
        <end position="1610"/>
    </location>
</feature>
<dbReference type="GO" id="GO:0034058">
    <property type="term" value="P:endosomal vesicle fusion"/>
    <property type="evidence" value="ECO:0007669"/>
    <property type="project" value="TreeGrafter"/>
</dbReference>
<keyword evidence="2" id="KW-0472">Membrane</keyword>
<dbReference type="InterPro" id="IPR019453">
    <property type="entry name" value="VPS39/TGFA1_Znf"/>
</dbReference>
<dbReference type="InterPro" id="IPR036322">
    <property type="entry name" value="WD40_repeat_dom_sf"/>
</dbReference>
<protein>
    <submittedName>
        <fullName evidence="6">AvaB protein</fullName>
    </submittedName>
</protein>
<feature type="domain" description="CNH" evidence="5">
    <location>
        <begin position="18"/>
        <end position="366"/>
    </location>
</feature>
<dbReference type="Pfam" id="PF10367">
    <property type="entry name" value="zf-Vps39_C"/>
    <property type="match status" value="1"/>
</dbReference>
<evidence type="ECO:0000313" key="6">
    <source>
        <dbReference type="EMBL" id="KZZ92398.1"/>
    </source>
</evidence>
<dbReference type="PANTHER" id="PTHR12894:SF49">
    <property type="entry name" value="VAM6_VPS39-LIKE PROTEIN"/>
    <property type="match status" value="1"/>
</dbReference>
<evidence type="ECO:0000256" key="3">
    <source>
        <dbReference type="ARBA" id="ARBA00038201"/>
    </source>
</evidence>
<reference evidence="6 7" key="1">
    <citation type="journal article" date="2016" name="Genome Biol. Evol.">
        <title>Divergent and convergent evolution of fungal pathogenicity.</title>
        <authorList>
            <person name="Shang Y."/>
            <person name="Xiao G."/>
            <person name="Zheng P."/>
            <person name="Cen K."/>
            <person name="Zhan S."/>
            <person name="Wang C."/>
        </authorList>
    </citation>
    <scope>NUCLEOTIDE SEQUENCE [LARGE SCALE GENOMIC DNA]</scope>
    <source>
        <strain evidence="6 7">ARSEF 7405</strain>
    </source>
</reference>
<evidence type="ECO:0000313" key="7">
    <source>
        <dbReference type="Proteomes" id="UP000242877"/>
    </source>
</evidence>
<feature type="compositionally biased region" description="Low complexity" evidence="4">
    <location>
        <begin position="1772"/>
        <end position="1781"/>
    </location>
</feature>
<feature type="compositionally biased region" description="Basic residues" evidence="4">
    <location>
        <begin position="1857"/>
        <end position="1868"/>
    </location>
</feature>
<comment type="subcellular location">
    <subcellularLocation>
        <location evidence="1">Endomembrane system</location>
        <topology evidence="1">Peripheral membrane protein</topology>
    </subcellularLocation>
</comment>
<dbReference type="PROSITE" id="PS50219">
    <property type="entry name" value="CNH"/>
    <property type="match status" value="1"/>
</dbReference>
<feature type="compositionally biased region" description="Polar residues" evidence="4">
    <location>
        <begin position="1376"/>
        <end position="1385"/>
    </location>
</feature>
<dbReference type="SUPFAM" id="SSF50978">
    <property type="entry name" value="WD40 repeat-like"/>
    <property type="match status" value="1"/>
</dbReference>
<feature type="compositionally biased region" description="Low complexity" evidence="4">
    <location>
        <begin position="980"/>
        <end position="1002"/>
    </location>
</feature>
<dbReference type="VEuPathDB" id="FungiDB:AAP_03053"/>
<dbReference type="InterPro" id="IPR001180">
    <property type="entry name" value="CNH_dom"/>
</dbReference>
<feature type="region of interest" description="Disordered" evidence="4">
    <location>
        <begin position="694"/>
        <end position="725"/>
    </location>
</feature>
<feature type="region of interest" description="Disordered" evidence="4">
    <location>
        <begin position="477"/>
        <end position="501"/>
    </location>
</feature>
<evidence type="ECO:0000256" key="2">
    <source>
        <dbReference type="ARBA" id="ARBA00023136"/>
    </source>
</evidence>
<feature type="compositionally biased region" description="Basic and acidic residues" evidence="4">
    <location>
        <begin position="1916"/>
        <end position="1940"/>
    </location>
</feature>
<accession>A0A167ZAI0</accession>
<dbReference type="GO" id="GO:0006914">
    <property type="term" value="P:autophagy"/>
    <property type="evidence" value="ECO:0007669"/>
    <property type="project" value="TreeGrafter"/>
</dbReference>
<feature type="compositionally biased region" description="Basic and acidic residues" evidence="4">
    <location>
        <begin position="852"/>
        <end position="862"/>
    </location>
</feature>
<dbReference type="InterPro" id="IPR032914">
    <property type="entry name" value="Vam6/VPS39/TRAP1"/>
</dbReference>
<feature type="compositionally biased region" description="Polar residues" evidence="4">
    <location>
        <begin position="1880"/>
        <end position="1909"/>
    </location>
</feature>
<feature type="region of interest" description="Disordered" evidence="4">
    <location>
        <begin position="1705"/>
        <end position="1791"/>
    </location>
</feature>
<feature type="region of interest" description="Disordered" evidence="4">
    <location>
        <begin position="1298"/>
        <end position="1556"/>
    </location>
</feature>
<dbReference type="PANTHER" id="PTHR12894">
    <property type="entry name" value="CNH DOMAIN CONTAINING"/>
    <property type="match status" value="1"/>
</dbReference>
<dbReference type="Proteomes" id="UP000242877">
    <property type="component" value="Unassembled WGS sequence"/>
</dbReference>
<dbReference type="Pfam" id="PF10366">
    <property type="entry name" value="Vps39_1"/>
    <property type="match status" value="1"/>
</dbReference>
<feature type="compositionally biased region" description="Basic and acidic residues" evidence="4">
    <location>
        <begin position="2465"/>
        <end position="2476"/>
    </location>
</feature>
<feature type="compositionally biased region" description="Basic and acidic residues" evidence="4">
    <location>
        <begin position="2497"/>
        <end position="2511"/>
    </location>
</feature>
<proteinExistence type="inferred from homology"/>
<feature type="compositionally biased region" description="Acidic residues" evidence="4">
    <location>
        <begin position="477"/>
        <end position="487"/>
    </location>
</feature>
<feature type="region of interest" description="Disordered" evidence="4">
    <location>
        <begin position="2224"/>
        <end position="2307"/>
    </location>
</feature>
<feature type="compositionally biased region" description="Polar residues" evidence="4">
    <location>
        <begin position="1782"/>
        <end position="1791"/>
    </location>
</feature>
<evidence type="ECO:0000259" key="5">
    <source>
        <dbReference type="PROSITE" id="PS50219"/>
    </source>
</evidence>
<feature type="compositionally biased region" description="Gly residues" evidence="4">
    <location>
        <begin position="1402"/>
        <end position="1412"/>
    </location>
</feature>
<dbReference type="GO" id="GO:0000329">
    <property type="term" value="C:fungal-type vacuole membrane"/>
    <property type="evidence" value="ECO:0007669"/>
    <property type="project" value="TreeGrafter"/>
</dbReference>
<feature type="region of interest" description="Disordered" evidence="4">
    <location>
        <begin position="1828"/>
        <end position="1940"/>
    </location>
</feature>
<feature type="region of interest" description="Disordered" evidence="4">
    <location>
        <begin position="2404"/>
        <end position="2429"/>
    </location>
</feature>
<evidence type="ECO:0000256" key="4">
    <source>
        <dbReference type="SAM" id="MobiDB-lite"/>
    </source>
</evidence>
<feature type="compositionally biased region" description="Polar residues" evidence="4">
    <location>
        <begin position="2224"/>
        <end position="2238"/>
    </location>
</feature>
<dbReference type="InterPro" id="IPR013745">
    <property type="entry name" value="Bit61/PRR5"/>
</dbReference>
<keyword evidence="7" id="KW-1185">Reference proteome</keyword>
<feature type="compositionally biased region" description="Low complexity" evidence="4">
    <location>
        <begin position="1652"/>
        <end position="1678"/>
    </location>
</feature>
<feature type="region of interest" description="Disordered" evidence="4">
    <location>
        <begin position="980"/>
        <end position="1010"/>
    </location>
</feature>
<dbReference type="Pfam" id="PF00780">
    <property type="entry name" value="CNH"/>
    <property type="match status" value="1"/>
</dbReference>
<comment type="caution">
    <text evidence="6">The sequence shown here is derived from an EMBL/GenBank/DDBJ whole genome shotgun (WGS) entry which is preliminary data.</text>
</comment>
<feature type="compositionally biased region" description="Polar residues" evidence="4">
    <location>
        <begin position="1454"/>
        <end position="1491"/>
    </location>
</feature>
<dbReference type="OrthoDB" id="5325112at2759"/>
<feature type="region of interest" description="Disordered" evidence="4">
    <location>
        <begin position="2457"/>
        <end position="2550"/>
    </location>
</feature>
<comment type="similarity">
    <text evidence="3">Belongs to the VAM6/VPS39 family.</text>
</comment>
<sequence>MLSAFTARPLVELKARDKSRIESLLSYGDRLLVGLNTGSLRVYRINELDRETVSDDGDQPSASSNDNGPHDDDGNKSAFAGAGTGGDKKTTPPSPMKTAELLQEHEKFSRYKVEQLAIIKEANLLVSLSGGYVSLHDMQTHELQAQLIRTKGANTFAVASNIEKDKITGIPSIVSRLAIAVKRKLLIWTWIDSELVEDDEPGAGAAIREVTLPSGIKSLTWSTSNKLVAGLSSGYVSIDIETLDFHVISGPGSIGNSGQESSRYGMSYIGMGSGPKPLATYLGEGEMLLAKDVNSHFIDADGQSLGRKQIPWTSPPEAVGYSYPYLLSLQDPYKGILEIRNPQTLSLLQSISLPSATILHIPQPYISLAHAGKGFLVASDRVIWRMAALDYDSQIDSLVEEGHLDEAISLLNMLEDALLTDKPGRLRQTKLRKAKKLFEQRKYRDAMDIFTEVSAPPEILIRLFPKNIAGPISTFVEEPEEEEESSGNDEHGSNSPPASIVDKAKSGVAAGYAPSVRSFLLGRSSEDVSGAASTKSKRPPKTTERALVGKDLEAAVRELRSFLADIRRRIQRYIDDNGEPETAALKQGLAESDAFATSVMQLLGGTAEENELELAEKLLDTAKLVDTTLFRAYMFTNPRLAGSLFRISNCCDPDVVMEKLEETNRYNDLIDFLYGKKLHKRALEELRRFGQVGEKAAVEAESTDKDEERPSSRTATSERDSKHLDEQGEAVIHELKIEDIPPELIGPKRTVAYLQHLPPSMIDLILEYAEWPIKADPQLGMEVFLADSENAELLPRHRVLDFLLDIDKRLAIQYLEHVIGELGDLDSKLHEKLLSLYFERLQELESARTKEVQIKGDVKESTSEVTSDDEDDTEGTAPTDGEYTVIHSKFLVLLDESSQYSPAKMLERLPRAHPDFYEAQAILFSKMGQHKLALEIYVFKLQDPVKAEQYCNKIHTATMTAERNADLAAAAATTAVTNNGLVRSSSGTSSPRSPSFTPMSPRVRPWDKGDTSEEPLSIYHTLLGLYLSPPHNYPPQYSHALEILARHGSRLTAESAMKLIPESFPIRDLEFFFRRRMRASTSVLNRSKIEKGLRAVQNMAITKELYVGDDGSLDGSMSILGEGELGRRNPGRNRNVTVSEERLCGVCLKRLGSSVISVFPDNSVVHLGPAPIYCTILRTYYYPLVGGESLAEYPRAQLTTTVTYDYDYDHDNTNVNISKHSLRVEDSFRSRLRERTGQDWTGQETPDEILHLLHWVLTDTWKYLWHILEDAEPVVLQRTTPVIMKSARKRAGLFRTNSSIEFHPHSSKANNAGDDDIGPHGSSIAAERPSLQSDRVQANHHRRQFQYLPYRPRREQQEQQQQQQPETQERLKPYGLSSQTASASAQEDPWPRSSGESSLDAGSGGGGGGDGGALRVTKTAPSSPLLMQKKPGPVAQGSQDVQTHSNPVKPLKNRSASIPVLSSASPLEPIPSNSPSTQGTVIATSPNTPITAATAPGGSATKLSTSAAAIASASSAAVSPSSANPTASATTHRGHPHAHPSPPSTAHHSHISHEPTLLRRSSSLLLTGHDFKRRYQRSHNQGFFEPTLPSASASSVRSPTPPGAAAAATTSAAALPSSTAMQMQQRTPSAIAAQTAFQNQAEHHNSDQGTLTPSGGTQSASTGTATPSQQHQQQPPQQFHLSQYQPFARHLAATAAASLAFPRRPASPAVGAIPETSSSGKPAKPEKEKSNKMKLFSKPKHIVMSRDKDRDKDKDKERDKDREKDEKNRTLPSPGYPGSSGLSKVTNSSSMSVNESVGDQLANTAFYNLSTSSVNTVVPVQERKFSTDKDRDITTAGSTSSTATHSHGFSSKEKDSKHKHHFLSRPKLKLKDKDDHYNLPLSSAASNSMPMDPNAPQSLYSFAPSSPSNIGFGKSLDLRHGGRSWREKKKEEREKNAAQDAAIREDALDSLIGNKAGEGGPPSYGSAGGGAHGLGHLGHGHGLYGTDVSLKDTLSGFGLNNMAPEDAWDYLKAKLLVLFEGEDIRIALEDLNRLVSIHLQCCMQRKSPGTIIDDLRDLLQTGFDSLSHNLGHLQEDATSSRDRDRVVPHLAQMWLFVFGTVLPFLQAVFLPLDIEFEGRGSIVPRLEAREIWARKTADLREAASSYSFGTGASTTPTKMSTFGAQQKRYTHDVRSDYDDELDIRALVLIYFRDRVILTRYEMLLATFSRLSLESMNANMNVNTMGSSNSSLRRPSTASALDPGIGGYPTSKPGSIMAVERGPPGSSGSHHHADTGGFNSVSRTRATSSASSNPEFHSLSSASSSHSPPRGAMLYNALPAGGSTTTLASIGSNPLAAHYGSAADPILLITETVARMLQCTSVLASVHTDNEAQKQIEELSKALKHNWLGRARTGRDRRGFIGAKATSTKSKPPLPRLDSTGSRIAGTPPSVEYDAYPHAVPYRSSRRWSQCSPTTTQIPYLQPLQHPHEPGYFDPHAHAHTISEPGTARNLSPPQNRKSSDRRRSSDRRSNDLPRPQPRRSVDSDRSGRPSYHRHRFYQHTEDSIDDVADE</sequence>
<feature type="compositionally biased region" description="Polar residues" evidence="4">
    <location>
        <begin position="1436"/>
        <end position="1446"/>
    </location>
</feature>
<feature type="region of interest" description="Disordered" evidence="4">
    <location>
        <begin position="852"/>
        <end position="880"/>
    </location>
</feature>
<gene>
    <name evidence="6" type="ORF">AAP_03053</name>
</gene>
<evidence type="ECO:0000256" key="1">
    <source>
        <dbReference type="ARBA" id="ARBA00004184"/>
    </source>
</evidence>
<dbReference type="GO" id="GO:0012505">
    <property type="term" value="C:endomembrane system"/>
    <property type="evidence" value="ECO:0007669"/>
    <property type="project" value="UniProtKB-SubCell"/>
</dbReference>
<feature type="region of interest" description="Disordered" evidence="4">
    <location>
        <begin position="51"/>
        <end position="97"/>
    </location>
</feature>
<feature type="region of interest" description="Disordered" evidence="4">
    <location>
        <begin position="1637"/>
        <end position="1678"/>
    </location>
</feature>
<feature type="compositionally biased region" description="Basic and acidic residues" evidence="4">
    <location>
        <begin position="1744"/>
        <end position="1769"/>
    </location>
</feature>
<dbReference type="EMBL" id="AZGZ01000011">
    <property type="protein sequence ID" value="KZZ92398.1"/>
    <property type="molecule type" value="Genomic_DNA"/>
</dbReference>